<keyword evidence="3" id="KW-0862">Zinc</keyword>
<dbReference type="GO" id="GO:0046872">
    <property type="term" value="F:metal ion binding"/>
    <property type="evidence" value="ECO:0007669"/>
    <property type="project" value="UniProtKB-KW"/>
</dbReference>
<dbReference type="AlphaFoldDB" id="A0A2N7X488"/>
<dbReference type="InterPro" id="IPR006913">
    <property type="entry name" value="CENP-V/GFA"/>
</dbReference>
<proteinExistence type="inferred from homology"/>
<evidence type="ECO:0000313" key="6">
    <source>
        <dbReference type="EMBL" id="PMS36566.1"/>
    </source>
</evidence>
<dbReference type="Proteomes" id="UP000235777">
    <property type="component" value="Unassembled WGS sequence"/>
</dbReference>
<organism evidence="6 7">
    <name type="scientific">Trinickia symbiotica</name>
    <dbReference type="NCBI Taxonomy" id="863227"/>
    <lineage>
        <taxon>Bacteria</taxon>
        <taxon>Pseudomonadati</taxon>
        <taxon>Pseudomonadota</taxon>
        <taxon>Betaproteobacteria</taxon>
        <taxon>Burkholderiales</taxon>
        <taxon>Burkholderiaceae</taxon>
        <taxon>Trinickia</taxon>
    </lineage>
</organism>
<dbReference type="GO" id="GO:0016846">
    <property type="term" value="F:carbon-sulfur lyase activity"/>
    <property type="evidence" value="ECO:0007669"/>
    <property type="project" value="InterPro"/>
</dbReference>
<dbReference type="OrthoDB" id="327703at2"/>
<evidence type="ECO:0000256" key="1">
    <source>
        <dbReference type="ARBA" id="ARBA00005495"/>
    </source>
</evidence>
<sequence length="134" mass="14709">MLTGGCLCGKVRYEVTGAPFHSTICHCVDCRRCAAAPLVAWFSVKRSEFRVVQGTIARFASSKPVLRTFCADCGTPLTYQHDDFPDEIDVTTCSLDAPDAVPPDDHTWASQRLPWLPISDGLPQYPHGRDKAAV</sequence>
<keyword evidence="7" id="KW-1185">Reference proteome</keyword>
<dbReference type="EMBL" id="PNYC01000007">
    <property type="protein sequence ID" value="PMS36566.1"/>
    <property type="molecule type" value="Genomic_DNA"/>
</dbReference>
<accession>A0A2N7X488</accession>
<dbReference type="RefSeq" id="WP_035468763.1">
    <property type="nucleotide sequence ID" value="NZ_PTIR01000009.1"/>
</dbReference>
<dbReference type="Pfam" id="PF04828">
    <property type="entry name" value="GFA"/>
    <property type="match status" value="1"/>
</dbReference>
<evidence type="ECO:0000256" key="3">
    <source>
        <dbReference type="ARBA" id="ARBA00022833"/>
    </source>
</evidence>
<dbReference type="InterPro" id="IPR011057">
    <property type="entry name" value="Mss4-like_sf"/>
</dbReference>
<dbReference type="STRING" id="863227.GCA_000373005_02542"/>
<keyword evidence="4" id="KW-0456">Lyase</keyword>
<evidence type="ECO:0000256" key="2">
    <source>
        <dbReference type="ARBA" id="ARBA00022723"/>
    </source>
</evidence>
<dbReference type="Gene3D" id="3.90.1590.10">
    <property type="entry name" value="glutathione-dependent formaldehyde- activating enzyme (gfa)"/>
    <property type="match status" value="1"/>
</dbReference>
<reference evidence="6 7" key="1">
    <citation type="submission" date="2018-01" db="EMBL/GenBank/DDBJ databases">
        <title>Whole genome analyses suggest that Burkholderia sensu lato contains two further novel genera in the rhizoxinica-symbiotica group Mycetohabitans gen. nov., and Trinickia gen. nov.: implications for the evolution of diazotrophy and nodulation in the Burkholderiaceae.</title>
        <authorList>
            <person name="Estrada-de los Santos P."/>
            <person name="Palmer M."/>
            <person name="Chavez-Ramirez B."/>
            <person name="Beukes C."/>
            <person name="Steenkamp E.T."/>
            <person name="Hirsch A.M."/>
            <person name="Manyaka P."/>
            <person name="Maluk M."/>
            <person name="Lafos M."/>
            <person name="Crook M."/>
            <person name="Gross E."/>
            <person name="Simon M.F."/>
            <person name="Bueno dos Reis Junior F."/>
            <person name="Poole P.S."/>
            <person name="Venter S.N."/>
            <person name="James E.K."/>
        </authorList>
    </citation>
    <scope>NUCLEOTIDE SEQUENCE [LARGE SCALE GENOMIC DNA]</scope>
    <source>
        <strain evidence="6 7">JPY 581</strain>
    </source>
</reference>
<dbReference type="PANTHER" id="PTHR33337:SF40">
    <property type="entry name" value="CENP-V_GFA DOMAIN-CONTAINING PROTEIN-RELATED"/>
    <property type="match status" value="1"/>
</dbReference>
<dbReference type="SUPFAM" id="SSF51316">
    <property type="entry name" value="Mss4-like"/>
    <property type="match status" value="1"/>
</dbReference>
<gene>
    <name evidence="6" type="ORF">C0Z20_13675</name>
</gene>
<keyword evidence="2" id="KW-0479">Metal-binding</keyword>
<dbReference type="PROSITE" id="PS51891">
    <property type="entry name" value="CENP_V_GFA"/>
    <property type="match status" value="1"/>
</dbReference>
<feature type="domain" description="CENP-V/GFA" evidence="5">
    <location>
        <begin position="2"/>
        <end position="109"/>
    </location>
</feature>
<evidence type="ECO:0000259" key="5">
    <source>
        <dbReference type="PROSITE" id="PS51891"/>
    </source>
</evidence>
<comment type="caution">
    <text evidence="6">The sequence shown here is derived from an EMBL/GenBank/DDBJ whole genome shotgun (WGS) entry which is preliminary data.</text>
</comment>
<dbReference type="PANTHER" id="PTHR33337">
    <property type="entry name" value="GFA DOMAIN-CONTAINING PROTEIN"/>
    <property type="match status" value="1"/>
</dbReference>
<protein>
    <submittedName>
        <fullName evidence="6">GFA family protein</fullName>
    </submittedName>
</protein>
<comment type="similarity">
    <text evidence="1">Belongs to the Gfa family.</text>
</comment>
<evidence type="ECO:0000256" key="4">
    <source>
        <dbReference type="ARBA" id="ARBA00023239"/>
    </source>
</evidence>
<evidence type="ECO:0000313" key="7">
    <source>
        <dbReference type="Proteomes" id="UP000235777"/>
    </source>
</evidence>
<name>A0A2N7X488_9BURK</name>